<accession>A0A5C7W3H0</accession>
<proteinExistence type="predicted"/>
<reference evidence="2 3" key="1">
    <citation type="submission" date="2018-09" db="EMBL/GenBank/DDBJ databases">
        <title>Metagenome Assembled Genomes from an Advanced Water Purification Facility.</title>
        <authorList>
            <person name="Stamps B.W."/>
            <person name="Spear J.R."/>
        </authorList>
    </citation>
    <scope>NUCLEOTIDE SEQUENCE [LARGE SCALE GENOMIC DNA]</scope>
    <source>
        <strain evidence="2">Bin_52_1</strain>
    </source>
</reference>
<dbReference type="Proteomes" id="UP001158730">
    <property type="component" value="Unassembled WGS sequence"/>
</dbReference>
<dbReference type="Proteomes" id="UP000321110">
    <property type="component" value="Unassembled WGS sequence"/>
</dbReference>
<organism evidence="2 3">
    <name type="scientific">Aquipseudomonas alcaligenes</name>
    <name type="common">Pseudomonas alcaligenes</name>
    <dbReference type="NCBI Taxonomy" id="43263"/>
    <lineage>
        <taxon>Bacteria</taxon>
        <taxon>Pseudomonadati</taxon>
        <taxon>Pseudomonadota</taxon>
        <taxon>Gammaproteobacteria</taxon>
        <taxon>Pseudomonadales</taxon>
        <taxon>Pseudomonadaceae</taxon>
        <taxon>Aquipseudomonas</taxon>
    </lineage>
</organism>
<reference evidence="1" key="2">
    <citation type="submission" date="2022-09" db="EMBL/GenBank/DDBJ databases">
        <title>Intensive care unit water sources are persistently colonized with multi-drug resistant bacteria and are the site of extensive horizontal gene transfer of antibiotic resistance genes.</title>
        <authorList>
            <person name="Diorio-Toth L."/>
        </authorList>
    </citation>
    <scope>NUCLEOTIDE SEQUENCE</scope>
    <source>
        <strain evidence="1">GD03990</strain>
    </source>
</reference>
<evidence type="ECO:0000313" key="3">
    <source>
        <dbReference type="Proteomes" id="UP000321110"/>
    </source>
</evidence>
<dbReference type="RefSeq" id="WP_280055421.1">
    <property type="nucleotide sequence ID" value="NZ_JAOBYN010000033.1"/>
</dbReference>
<dbReference type="AlphaFoldDB" id="A0A5C7W3H0"/>
<evidence type="ECO:0000313" key="1">
    <source>
        <dbReference type="EMBL" id="MDH1057257.1"/>
    </source>
</evidence>
<dbReference type="EMBL" id="SSFO01000193">
    <property type="protein sequence ID" value="TXI31292.1"/>
    <property type="molecule type" value="Genomic_DNA"/>
</dbReference>
<name>A0A5C7W3H0_AQUAC</name>
<sequence>MINVSGIFAGFSASTAIQHSNIQSEKRPDPIELKEDDLRSLKEEIAGYDLENISQQELVALGGTLFHEGLINDTVYAVMGLGNAEYDERGNQINEHKKFNALEYFDKQLSLSSEPGAGGELGSASGKDGYKQLNQVLSVLKFFATSNTPDLALKTKA</sequence>
<comment type="caution">
    <text evidence="2">The sequence shown here is derived from an EMBL/GenBank/DDBJ whole genome shotgun (WGS) entry which is preliminary data.</text>
</comment>
<protein>
    <submittedName>
        <fullName evidence="2">Uncharacterized protein</fullName>
    </submittedName>
</protein>
<dbReference type="EMBL" id="JAOBYN010000033">
    <property type="protein sequence ID" value="MDH1057257.1"/>
    <property type="molecule type" value="Genomic_DNA"/>
</dbReference>
<evidence type="ECO:0000313" key="2">
    <source>
        <dbReference type="EMBL" id="TXI31292.1"/>
    </source>
</evidence>
<gene>
    <name evidence="2" type="ORF">E6Q69_11715</name>
    <name evidence="1" type="ORF">N5C05_21165</name>
</gene>